<keyword evidence="5" id="KW-0808">Transferase</keyword>
<evidence type="ECO:0000256" key="10">
    <source>
        <dbReference type="ARBA" id="ARBA00022777"/>
    </source>
</evidence>
<evidence type="ECO:0000259" key="20">
    <source>
        <dbReference type="PROSITE" id="PS50011"/>
    </source>
</evidence>
<dbReference type="STRING" id="133385.A0A2T9YJG2"/>
<dbReference type="Gene3D" id="3.30.200.20">
    <property type="entry name" value="Phosphorylase Kinase, domain 1"/>
    <property type="match status" value="1"/>
</dbReference>
<dbReference type="Pfam" id="PF00225">
    <property type="entry name" value="Kinesin"/>
    <property type="match status" value="1"/>
</dbReference>
<evidence type="ECO:0000313" key="23">
    <source>
        <dbReference type="Proteomes" id="UP000245383"/>
    </source>
</evidence>
<evidence type="ECO:0000256" key="8">
    <source>
        <dbReference type="ARBA" id="ARBA00022741"/>
    </source>
</evidence>
<dbReference type="InterPro" id="IPR047149">
    <property type="entry name" value="KIF11-like"/>
</dbReference>
<feature type="compositionally biased region" description="Polar residues" evidence="19">
    <location>
        <begin position="7"/>
        <end position="30"/>
    </location>
</feature>
<dbReference type="PROSITE" id="PS00109">
    <property type="entry name" value="PROTEIN_KINASE_TYR"/>
    <property type="match status" value="1"/>
</dbReference>
<name>A0A2T9YJG2_9FUNG</name>
<evidence type="ECO:0000256" key="11">
    <source>
        <dbReference type="ARBA" id="ARBA00022840"/>
    </source>
</evidence>
<dbReference type="PROSITE" id="PS00411">
    <property type="entry name" value="KINESIN_MOTOR_1"/>
    <property type="match status" value="1"/>
</dbReference>
<keyword evidence="15" id="KW-0131">Cell cycle</keyword>
<dbReference type="InterPro" id="IPR022495">
    <property type="entry name" value="Bud32"/>
</dbReference>
<dbReference type="SUPFAM" id="SSF52540">
    <property type="entry name" value="P-loop containing nucleoside triphosphate hydrolases"/>
    <property type="match status" value="1"/>
</dbReference>
<evidence type="ECO:0000256" key="16">
    <source>
        <dbReference type="ARBA" id="ARBA00034704"/>
    </source>
</evidence>
<feature type="region of interest" description="Disordered" evidence="19">
    <location>
        <begin position="1"/>
        <end position="32"/>
    </location>
</feature>
<evidence type="ECO:0000256" key="5">
    <source>
        <dbReference type="ARBA" id="ARBA00022679"/>
    </source>
</evidence>
<evidence type="ECO:0000256" key="18">
    <source>
        <dbReference type="SAM" id="Coils"/>
    </source>
</evidence>
<evidence type="ECO:0000256" key="9">
    <source>
        <dbReference type="ARBA" id="ARBA00022776"/>
    </source>
</evidence>
<dbReference type="InterPro" id="IPR047241">
    <property type="entry name" value="KIF11-like_kin_motor_dom"/>
</dbReference>
<sequence>MLAGSGLDTSAKMNGVNQTPKHNANTNGNSSEEKEINIQVVVRCRAMSEKEKKDKVQNLISVPLFSGKEVQYKLSNNTVKTYTFDKVFGPNADQETIYKEVAMPILKEVLQGYNCTIFAYGQTGTGKTYTMEGNMSSKSFRTSPQVGVLKGFDPDRLVLKDFPPEAGIIPRVLQRMFYLLDQSSSEYSVRVSHLELYNEELRDLLVTNESDEITYQGNSNQASFGDGSKIRLFDDGAGKGGVIIQGLEEILVNNAHQAIKLLQQGSQKRQVASTKCNDVSSRSHAIFMVTVHIKEKIPSSTGEDLIKIGKLNLVDLAGSENIGRSGAEMRRAREAGMINQSLLTLGRVINSLVDRSLHVPYRESKLTRLLRDSLGGRTRTCLIATISPSKTNIEETISTLDYANRAKSIKNRPEANKKVTQTALVSDLQQQIERLKMDLSASHSKNGVYLTSDRYKELLEEFELKTQQSEEWKNRVQDRENELKNIHNEARKLYDKCAEMEMDITHKSKLIESSTEKINELSIAIEEKNKLLEEQCILNKIYSESESNLENTAKQLANALFNASGSIINLKSRLVDISAIDKERDYILENFQNKSKSLICKILEAVTVFQPSIHQHINNISLEFKKSIEHALGIKIDNKIADLETIVYDATKKENERLKHSFENSSSLINKILDDISRNNIEAVGKVNKLNFNFQNSNKETIEKAILELSEIEKYTNSIVKNFSDSTNQSNKIYSEKVQNHNQNVNSLISNIDSYSKTQSGFLHKQKKSLETFRDEMLNDIKHQNEEIVSSIQKKLDDIKQSQTEKIINVIELFSNNSDPLVEKMGKLNNEKQDLANLNKNFIDSHYNHFHDFEKQVKTHELDLQNNAEQINSTLRNTFSYIDQKTTELYADQNNIYNKDKKSIEDGSKLINEETQASKTQAINQFEKTFDTNGQAFSKIKEIVVNSKIELNRFFDANLDKNLNHIEHDSNKLIGKVTTETNDITENLEILRKSIKDSDKDLILHNLPELLPLGLDIENISWLKTKALEYIIEFMRNSGSYKEQSDGDRFSFAFDKVQLDYLKFKNDQCLIKNSNTFNQEIRGIDNGYESSVTTSSEKKRKLNSIQISMDFLSDNESSHSEKSYNSIQAYSQNAETSLNFNMKKKSNESIIDNTDTQSTDTEVDFQHQNIEYDENVTGMERAKSAKIEKKELNTFLVDSNNLNNSRKLRTIKAPTRGVYNRSNQNKCEGQNSRFRHKIYNCSCDYFNSLLYFYIYIILTVFLQQSLNSMSGQIMLGQGAEARVYKSTLFDKTIAEKVRFSKKYRHPVLDARILSSQINQEVRLLHRCLQNDISVPAIYFVDKLNYTISLEFIEGTKVRDILSKALEESSLTIEKAETSIEANEANYTSHALSTKLRNIEAKVAEHIAVNLSKMHNVGIIHGDLTTSNMILSPDLSQMTFIDFGLGSVSNNPESIAVDLYVFERALTSSYRFADRLLECFFSNYISSTKNSKAIMTKLANG</sequence>
<comment type="subcellular location">
    <subcellularLocation>
        <location evidence="1">Cytoplasm</location>
        <location evidence="1">Cytoskeleton</location>
    </subcellularLocation>
</comment>
<dbReference type="PRINTS" id="PR00380">
    <property type="entry name" value="KINESINHEAVY"/>
</dbReference>
<evidence type="ECO:0000256" key="1">
    <source>
        <dbReference type="ARBA" id="ARBA00004245"/>
    </source>
</evidence>
<evidence type="ECO:0000256" key="19">
    <source>
        <dbReference type="SAM" id="MobiDB-lite"/>
    </source>
</evidence>
<dbReference type="GO" id="GO:0005524">
    <property type="term" value="F:ATP binding"/>
    <property type="evidence" value="ECO:0007669"/>
    <property type="project" value="UniProtKB-UniRule"/>
</dbReference>
<keyword evidence="6" id="KW-0819">tRNA processing</keyword>
<dbReference type="GO" id="GO:0004674">
    <property type="term" value="F:protein serine/threonine kinase activity"/>
    <property type="evidence" value="ECO:0007669"/>
    <property type="project" value="UniProtKB-KW"/>
</dbReference>
<dbReference type="GO" id="GO:0008574">
    <property type="term" value="F:plus-end-directed microtubule motor activity"/>
    <property type="evidence" value="ECO:0007669"/>
    <property type="project" value="TreeGrafter"/>
</dbReference>
<dbReference type="GO" id="GO:0008017">
    <property type="term" value="F:microtubule binding"/>
    <property type="evidence" value="ECO:0007669"/>
    <property type="project" value="InterPro"/>
</dbReference>
<evidence type="ECO:0000256" key="4">
    <source>
        <dbReference type="ARBA" id="ARBA00022618"/>
    </source>
</evidence>
<dbReference type="InterPro" id="IPR036961">
    <property type="entry name" value="Kinesin_motor_dom_sf"/>
</dbReference>
<feature type="binding site" evidence="17">
    <location>
        <begin position="121"/>
        <end position="128"/>
    </location>
    <ligand>
        <name>ATP</name>
        <dbReference type="ChEBI" id="CHEBI:30616"/>
    </ligand>
</feature>
<dbReference type="NCBIfam" id="TIGR03724">
    <property type="entry name" value="arch_bud32"/>
    <property type="match status" value="1"/>
</dbReference>
<dbReference type="GO" id="GO:0051301">
    <property type="term" value="P:cell division"/>
    <property type="evidence" value="ECO:0007669"/>
    <property type="project" value="UniProtKB-KW"/>
</dbReference>
<feature type="domain" description="Kinesin motor" evidence="21">
    <location>
        <begin position="37"/>
        <end position="409"/>
    </location>
</feature>
<evidence type="ECO:0000256" key="12">
    <source>
        <dbReference type="ARBA" id="ARBA00023054"/>
    </source>
</evidence>
<dbReference type="PROSITE" id="PS50067">
    <property type="entry name" value="KINESIN_MOTOR_2"/>
    <property type="match status" value="1"/>
</dbReference>
<dbReference type="Proteomes" id="UP000245383">
    <property type="component" value="Unassembled WGS sequence"/>
</dbReference>
<dbReference type="InterPro" id="IPR000719">
    <property type="entry name" value="Prot_kinase_dom"/>
</dbReference>
<dbReference type="OrthoDB" id="3176171at2759"/>
<evidence type="ECO:0000256" key="13">
    <source>
        <dbReference type="ARBA" id="ARBA00023175"/>
    </source>
</evidence>
<evidence type="ECO:0000259" key="21">
    <source>
        <dbReference type="PROSITE" id="PS50067"/>
    </source>
</evidence>
<keyword evidence="7" id="KW-0493">Microtubule</keyword>
<keyword evidence="9" id="KW-0498">Mitosis</keyword>
<feature type="coiled-coil region" evidence="18">
    <location>
        <begin position="425"/>
        <end position="531"/>
    </location>
</feature>
<keyword evidence="4" id="KW-0132">Cell division</keyword>
<dbReference type="GO" id="GO:0008033">
    <property type="term" value="P:tRNA processing"/>
    <property type="evidence" value="ECO:0007669"/>
    <property type="project" value="UniProtKB-KW"/>
</dbReference>
<dbReference type="GO" id="GO:0007018">
    <property type="term" value="P:microtubule-based movement"/>
    <property type="evidence" value="ECO:0007669"/>
    <property type="project" value="InterPro"/>
</dbReference>
<keyword evidence="13 17" id="KW-0505">Motor protein</keyword>
<organism evidence="22 23">
    <name type="scientific">Smittium simulii</name>
    <dbReference type="NCBI Taxonomy" id="133385"/>
    <lineage>
        <taxon>Eukaryota</taxon>
        <taxon>Fungi</taxon>
        <taxon>Fungi incertae sedis</taxon>
        <taxon>Zoopagomycota</taxon>
        <taxon>Kickxellomycotina</taxon>
        <taxon>Harpellomycetes</taxon>
        <taxon>Harpellales</taxon>
        <taxon>Legeriomycetaceae</taxon>
        <taxon>Smittium</taxon>
    </lineage>
</organism>
<protein>
    <submittedName>
        <fullName evidence="22">Uncharacterized protein</fullName>
    </submittedName>
</protein>
<evidence type="ECO:0000256" key="2">
    <source>
        <dbReference type="ARBA" id="ARBA00022490"/>
    </source>
</evidence>
<proteinExistence type="inferred from homology"/>
<comment type="similarity">
    <text evidence="16">Belongs to the TRAFAC class myosin-kinesin ATPase superfamily. Kinesin family. KIN-5/BimC subfamily.</text>
</comment>
<dbReference type="PROSITE" id="PS50011">
    <property type="entry name" value="PROTEIN_KINASE_DOM"/>
    <property type="match status" value="1"/>
</dbReference>
<dbReference type="PANTHER" id="PTHR47970:SF12">
    <property type="entry name" value="KINESIN FAMILY MEMBER 11"/>
    <property type="match status" value="1"/>
</dbReference>
<dbReference type="InterPro" id="IPR011009">
    <property type="entry name" value="Kinase-like_dom_sf"/>
</dbReference>
<dbReference type="GO" id="GO:0072686">
    <property type="term" value="C:mitotic spindle"/>
    <property type="evidence" value="ECO:0007669"/>
    <property type="project" value="TreeGrafter"/>
</dbReference>
<gene>
    <name evidence="22" type="ORF">BB561_003787</name>
</gene>
<evidence type="ECO:0000256" key="14">
    <source>
        <dbReference type="ARBA" id="ARBA00023212"/>
    </source>
</evidence>
<dbReference type="CDD" id="cd01364">
    <property type="entry name" value="KISc_BimC_Eg5"/>
    <property type="match status" value="1"/>
</dbReference>
<keyword evidence="14" id="KW-0206">Cytoskeleton</keyword>
<comment type="caution">
    <text evidence="22">The sequence shown here is derived from an EMBL/GenBank/DDBJ whole genome shotgun (WGS) entry which is preliminary data.</text>
</comment>
<dbReference type="Gene3D" id="1.10.510.10">
    <property type="entry name" value="Transferase(Phosphotransferase) domain 1"/>
    <property type="match status" value="1"/>
</dbReference>
<keyword evidence="23" id="KW-1185">Reference proteome</keyword>
<dbReference type="GO" id="GO:0005876">
    <property type="term" value="C:spindle microtubule"/>
    <property type="evidence" value="ECO:0007669"/>
    <property type="project" value="TreeGrafter"/>
</dbReference>
<dbReference type="EMBL" id="MBFR01000160">
    <property type="protein sequence ID" value="PVU92476.1"/>
    <property type="molecule type" value="Genomic_DNA"/>
</dbReference>
<keyword evidence="11 17" id="KW-0067">ATP-binding</keyword>
<dbReference type="SMART" id="SM00129">
    <property type="entry name" value="KISc"/>
    <property type="match status" value="1"/>
</dbReference>
<dbReference type="GO" id="GO:0005634">
    <property type="term" value="C:nucleus"/>
    <property type="evidence" value="ECO:0007669"/>
    <property type="project" value="TreeGrafter"/>
</dbReference>
<dbReference type="InterPro" id="IPR001752">
    <property type="entry name" value="Kinesin_motor_dom"/>
</dbReference>
<keyword evidence="10" id="KW-0418">Kinase</keyword>
<keyword evidence="2" id="KW-0963">Cytoplasm</keyword>
<dbReference type="GO" id="GO:0000073">
    <property type="term" value="P:initial mitotic spindle pole body separation"/>
    <property type="evidence" value="ECO:0007669"/>
    <property type="project" value="UniProtKB-ARBA"/>
</dbReference>
<keyword evidence="8 17" id="KW-0547">Nucleotide-binding</keyword>
<keyword evidence="3" id="KW-0723">Serine/threonine-protein kinase</keyword>
<reference evidence="22 23" key="1">
    <citation type="journal article" date="2018" name="MBio">
        <title>Comparative Genomics Reveals the Core Gene Toolbox for the Fungus-Insect Symbiosis.</title>
        <authorList>
            <person name="Wang Y."/>
            <person name="Stata M."/>
            <person name="Wang W."/>
            <person name="Stajich J.E."/>
            <person name="White M.M."/>
            <person name="Moncalvo J.M."/>
        </authorList>
    </citation>
    <scope>NUCLEOTIDE SEQUENCE [LARGE SCALE GENOMIC DNA]</scope>
    <source>
        <strain evidence="22 23">SWE-8-4</strain>
    </source>
</reference>
<evidence type="ECO:0000313" key="22">
    <source>
        <dbReference type="EMBL" id="PVU92476.1"/>
    </source>
</evidence>
<dbReference type="InterPro" id="IPR019821">
    <property type="entry name" value="Kinesin_motor_CS"/>
</dbReference>
<evidence type="ECO:0000256" key="7">
    <source>
        <dbReference type="ARBA" id="ARBA00022701"/>
    </source>
</evidence>
<dbReference type="InterPro" id="IPR008266">
    <property type="entry name" value="Tyr_kinase_AS"/>
</dbReference>
<dbReference type="SUPFAM" id="SSF56112">
    <property type="entry name" value="Protein kinase-like (PK-like)"/>
    <property type="match status" value="1"/>
</dbReference>
<accession>A0A2T9YJG2</accession>
<dbReference type="InterPro" id="IPR027417">
    <property type="entry name" value="P-loop_NTPase"/>
</dbReference>
<evidence type="ECO:0000256" key="6">
    <source>
        <dbReference type="ARBA" id="ARBA00022694"/>
    </source>
</evidence>
<dbReference type="Gene3D" id="3.40.850.10">
    <property type="entry name" value="Kinesin motor domain"/>
    <property type="match status" value="1"/>
</dbReference>
<feature type="domain" description="Protein kinase" evidence="20">
    <location>
        <begin position="1269"/>
        <end position="1500"/>
    </location>
</feature>
<dbReference type="PANTHER" id="PTHR47970">
    <property type="entry name" value="KINESIN-LIKE PROTEIN KIF11"/>
    <property type="match status" value="1"/>
</dbReference>
<dbReference type="FunFam" id="3.40.850.10:FF:000051">
    <property type="entry name" value="Kinesin-like protein bimC"/>
    <property type="match status" value="1"/>
</dbReference>
<evidence type="ECO:0000256" key="17">
    <source>
        <dbReference type="PROSITE-ProRule" id="PRU00283"/>
    </source>
</evidence>
<evidence type="ECO:0000256" key="3">
    <source>
        <dbReference type="ARBA" id="ARBA00022527"/>
    </source>
</evidence>
<keyword evidence="12 18" id="KW-0175">Coiled coil</keyword>
<evidence type="ECO:0000256" key="15">
    <source>
        <dbReference type="ARBA" id="ARBA00023306"/>
    </source>
</evidence>